<evidence type="ECO:0000313" key="1">
    <source>
        <dbReference type="EMBL" id="KAJ2786771.1"/>
    </source>
</evidence>
<proteinExistence type="predicted"/>
<comment type="caution">
    <text evidence="1">The sequence shown here is derived from an EMBL/GenBank/DDBJ whole genome shotgun (WGS) entry which is preliminary data.</text>
</comment>
<name>A0ACC1KCG1_9FUNG</name>
<evidence type="ECO:0000313" key="2">
    <source>
        <dbReference type="Proteomes" id="UP001140066"/>
    </source>
</evidence>
<sequence length="258" mass="28187">MFGGNPNRPNDKSARFNDTWELQLGRPTSQDILRRTLYLVRQRRFLDMCAGIRAASPVLESASVCGALPDMDDAVDEYKASAIPSPNSTLLDSSEHSAPPAKRLSPRLTDDQSPDSQSQRQRLSDSSLPSRGMARSSNPLSMPVFMHPAQSMSDSQQPSGSGNDSTAWALSYLQQCVAPLVNHDDVGECQSFHALSTALFQISAGCSGVENSGMAEQHSPESLRRARADVYEALLAYFPEQQQQPSSRLDDIVLSELE</sequence>
<dbReference type="Proteomes" id="UP001140066">
    <property type="component" value="Unassembled WGS sequence"/>
</dbReference>
<keyword evidence="2" id="KW-1185">Reference proteome</keyword>
<organism evidence="1 2">
    <name type="scientific">Coemansia linderi</name>
    <dbReference type="NCBI Taxonomy" id="2663919"/>
    <lineage>
        <taxon>Eukaryota</taxon>
        <taxon>Fungi</taxon>
        <taxon>Fungi incertae sedis</taxon>
        <taxon>Zoopagomycota</taxon>
        <taxon>Kickxellomycotina</taxon>
        <taxon>Kickxellomycetes</taxon>
        <taxon>Kickxellales</taxon>
        <taxon>Kickxellaceae</taxon>
        <taxon>Coemansia</taxon>
    </lineage>
</organism>
<dbReference type="EMBL" id="JANBUK010001034">
    <property type="protein sequence ID" value="KAJ2786771.1"/>
    <property type="molecule type" value="Genomic_DNA"/>
</dbReference>
<protein>
    <submittedName>
        <fullName evidence="1">Uncharacterized protein</fullName>
    </submittedName>
</protein>
<reference evidence="1" key="1">
    <citation type="submission" date="2022-07" db="EMBL/GenBank/DDBJ databases">
        <title>Phylogenomic reconstructions and comparative analyses of Kickxellomycotina fungi.</title>
        <authorList>
            <person name="Reynolds N.K."/>
            <person name="Stajich J.E."/>
            <person name="Barry K."/>
            <person name="Grigoriev I.V."/>
            <person name="Crous P."/>
            <person name="Smith M.E."/>
        </authorList>
    </citation>
    <scope>NUCLEOTIDE SEQUENCE</scope>
    <source>
        <strain evidence="1">BCRC 34191</strain>
    </source>
</reference>
<gene>
    <name evidence="1" type="ORF">GGI18_003221</name>
</gene>
<accession>A0ACC1KCG1</accession>